<evidence type="ECO:0000313" key="2">
    <source>
        <dbReference type="Proteomes" id="UP000437065"/>
    </source>
</evidence>
<name>A0A6B0SPY0_9EURY</name>
<keyword evidence="2" id="KW-1185">Reference proteome</keyword>
<dbReference type="AlphaFoldDB" id="A0A6B0SPY0"/>
<accession>A0A6B0SPY0</accession>
<dbReference type="RefSeq" id="WP_159663637.1">
    <property type="nucleotide sequence ID" value="NZ_WUUS01000002.1"/>
</dbReference>
<dbReference type="Proteomes" id="UP000437065">
    <property type="component" value="Unassembled WGS sequence"/>
</dbReference>
<dbReference type="EMBL" id="WUUS01000002">
    <property type="protein sequence ID" value="MXR40497.1"/>
    <property type="molecule type" value="Genomic_DNA"/>
</dbReference>
<sequence length="333" mass="38984">MANYSLRLDDDLREEMREVPDMADRIRDFIEREVRNYKHDAMTEVEEFCHQVIDEYGVVGAYSLEQLNRLNQNRRYVENIEARFSGTDVDIQEARLAAKEIRDGWENLPRPTEDEVEEILETRGFYDEFYDHAVKQVREAVDSEAPVRWAYWTVLQLARTYEEDYSRQSAYSIQTRGMSNTLDYHGFTDEDIEDAKEQLVAVGGLRDHYNSRAYSYWYVKVPGYLVEALSDGLEKMERGVMNRVEDYCEEDPYLNRISDVTRGDNNLFRKQVGEEIEETDLEKLIQHGTVVLKYRSGRSSTGRRSSLPSRTEAVLSPSVRQIVGNASYRREVE</sequence>
<proteinExistence type="predicted"/>
<evidence type="ECO:0000313" key="1">
    <source>
        <dbReference type="EMBL" id="MXR40497.1"/>
    </source>
</evidence>
<protein>
    <submittedName>
        <fullName evidence="1">Uncharacterized protein</fullName>
    </submittedName>
</protein>
<reference evidence="1 2" key="1">
    <citation type="submission" date="2019-12" db="EMBL/GenBank/DDBJ databases">
        <title>Isolation and characterization of three novel carbon monoxide-oxidizing members of Halobacteria from salione crusts and soils.</title>
        <authorList>
            <person name="Myers M.R."/>
            <person name="King G.M."/>
        </authorList>
    </citation>
    <scope>NUCLEOTIDE SEQUENCE [LARGE SCALE GENOMIC DNA]</scope>
    <source>
        <strain evidence="1 2">WSA2</strain>
    </source>
</reference>
<comment type="caution">
    <text evidence="1">The sequence shown here is derived from an EMBL/GenBank/DDBJ whole genome shotgun (WGS) entry which is preliminary data.</text>
</comment>
<organism evidence="1 2">
    <name type="scientific">Halobaculum saliterrae</name>
    <dbReference type="NCBI Taxonomy" id="2073113"/>
    <lineage>
        <taxon>Archaea</taxon>
        <taxon>Methanobacteriati</taxon>
        <taxon>Methanobacteriota</taxon>
        <taxon>Stenosarchaea group</taxon>
        <taxon>Halobacteria</taxon>
        <taxon>Halobacteriales</taxon>
        <taxon>Haloferacaceae</taxon>
        <taxon>Halobaculum</taxon>
    </lineage>
</organism>
<gene>
    <name evidence="1" type="ORF">GRX01_03915</name>
</gene>